<dbReference type="Gene3D" id="3.40.50.300">
    <property type="entry name" value="P-loop containing nucleotide triphosphate hydrolases"/>
    <property type="match status" value="1"/>
</dbReference>
<protein>
    <submittedName>
        <fullName evidence="1">Nucleoside-triphosphatase THEP1</fullName>
    </submittedName>
</protein>
<keyword evidence="2" id="KW-1185">Reference proteome</keyword>
<accession>A0ABS4G5R9</accession>
<dbReference type="Pfam" id="PF03266">
    <property type="entry name" value="NTPase_1"/>
    <property type="match status" value="1"/>
</dbReference>
<evidence type="ECO:0000313" key="2">
    <source>
        <dbReference type="Proteomes" id="UP001519271"/>
    </source>
</evidence>
<dbReference type="InterPro" id="IPR027417">
    <property type="entry name" value="P-loop_NTPase"/>
</dbReference>
<dbReference type="Proteomes" id="UP001519271">
    <property type="component" value="Unassembled WGS sequence"/>
</dbReference>
<sequence length="160" mass="18103">MVWIVTGGIDKGKTARVLVLWDDLKDLGYDGIVSLKVFVGDELMGYTLKRLSDGTERMLAVKEESKVFRLQSGNLFFDPDAFEWADEVIDEICRDPRCEGIIIDEIGPLELRGMGLYDAFTEALLCGKDVIAVVRKSSLEDVLENFEIEEFVLMDVEEEQ</sequence>
<organism evidence="1 2">
    <name type="scientific">Youngiibacter multivorans</name>
    <dbReference type="NCBI Taxonomy" id="937251"/>
    <lineage>
        <taxon>Bacteria</taxon>
        <taxon>Bacillati</taxon>
        <taxon>Bacillota</taxon>
        <taxon>Clostridia</taxon>
        <taxon>Eubacteriales</taxon>
        <taxon>Clostridiaceae</taxon>
        <taxon>Youngiibacter</taxon>
    </lineage>
</organism>
<name>A0ABS4G5R9_9CLOT</name>
<dbReference type="RefSeq" id="WP_209460100.1">
    <property type="nucleotide sequence ID" value="NZ_JAGGKC010000021.1"/>
</dbReference>
<reference evidence="1 2" key="1">
    <citation type="submission" date="2021-03" db="EMBL/GenBank/DDBJ databases">
        <title>Genomic Encyclopedia of Type Strains, Phase IV (KMG-IV): sequencing the most valuable type-strain genomes for metagenomic binning, comparative biology and taxonomic classification.</title>
        <authorList>
            <person name="Goeker M."/>
        </authorList>
    </citation>
    <scope>NUCLEOTIDE SEQUENCE [LARGE SCALE GENOMIC DNA]</scope>
    <source>
        <strain evidence="1 2">DSM 6139</strain>
    </source>
</reference>
<evidence type="ECO:0000313" key="1">
    <source>
        <dbReference type="EMBL" id="MBP1919915.1"/>
    </source>
</evidence>
<dbReference type="EMBL" id="JAGGKC010000021">
    <property type="protein sequence ID" value="MBP1919915.1"/>
    <property type="molecule type" value="Genomic_DNA"/>
</dbReference>
<gene>
    <name evidence="1" type="ORF">J2Z34_002411</name>
</gene>
<dbReference type="InterPro" id="IPR004948">
    <property type="entry name" value="Nuc-triphosphatase_THEP1"/>
</dbReference>
<proteinExistence type="predicted"/>
<comment type="caution">
    <text evidence="1">The sequence shown here is derived from an EMBL/GenBank/DDBJ whole genome shotgun (WGS) entry which is preliminary data.</text>
</comment>